<evidence type="ECO:0000256" key="1">
    <source>
        <dbReference type="SAM" id="SignalP"/>
    </source>
</evidence>
<dbReference type="RefSeq" id="WP_163087903.1">
    <property type="nucleotide sequence ID" value="NZ_JAAAWN010000029.1"/>
</dbReference>
<sequence>MKNTIKYLLLTGCFMLPTIASAGLVTNTFDSPDLSAWQTDRCAPDNVAVTGGELVLTIDAQSSCLTQIGFYHTQGIKLDIGEANFLSVDMYVDSAWTDQARFAGIWGVLYDSNDTISNYPILEFQLPDLTSAANGGFDVWDSVHGGWLDLLATVFNLDGWNTLSMSLMDGFVTYTVNGNVLARVADTDSAYIGEVILNAKNEEAGYTVRYDNLTYNTIPVSEPAMYMVLPLILAGLAARRKLTLQ</sequence>
<feature type="chain" id="PRO_5030643216" description="PEP-CTERM sorting domain-containing protein" evidence="1">
    <location>
        <begin position="23"/>
        <end position="245"/>
    </location>
</feature>
<gene>
    <name evidence="2" type="ORF">GTH32_16765</name>
</gene>
<organism evidence="2 3">
    <name type="scientific">Alteromonas profundi</name>
    <dbReference type="NCBI Taxonomy" id="2696062"/>
    <lineage>
        <taxon>Bacteria</taxon>
        <taxon>Pseudomonadati</taxon>
        <taxon>Pseudomonadota</taxon>
        <taxon>Gammaproteobacteria</taxon>
        <taxon>Alteromonadales</taxon>
        <taxon>Alteromonadaceae</taxon>
        <taxon>Alteromonas/Salinimonas group</taxon>
        <taxon>Alteromonas</taxon>
    </lineage>
</organism>
<dbReference type="AlphaFoldDB" id="A0A7X5LPV4"/>
<accession>A0A7X5LPV4</accession>
<name>A0A7X5LPV4_9ALTE</name>
<evidence type="ECO:0008006" key="4">
    <source>
        <dbReference type="Google" id="ProtNLM"/>
    </source>
</evidence>
<evidence type="ECO:0000313" key="2">
    <source>
        <dbReference type="EMBL" id="NDV92824.1"/>
    </source>
</evidence>
<keyword evidence="3" id="KW-1185">Reference proteome</keyword>
<reference evidence="2 3" key="1">
    <citation type="submission" date="2020-01" db="EMBL/GenBank/DDBJ databases">
        <authorList>
            <person name="Chen J."/>
            <person name="Zhu S."/>
            <person name="Yang J."/>
        </authorList>
    </citation>
    <scope>NUCLEOTIDE SEQUENCE [LARGE SCALE GENOMIC DNA]</scope>
    <source>
        <strain evidence="2 3">345S023</strain>
    </source>
</reference>
<feature type="signal peptide" evidence="1">
    <location>
        <begin position="1"/>
        <end position="22"/>
    </location>
</feature>
<dbReference type="EMBL" id="JAAAWN010000029">
    <property type="protein sequence ID" value="NDV92824.1"/>
    <property type="molecule type" value="Genomic_DNA"/>
</dbReference>
<proteinExistence type="predicted"/>
<evidence type="ECO:0000313" key="3">
    <source>
        <dbReference type="Proteomes" id="UP000470213"/>
    </source>
</evidence>
<keyword evidence="1" id="KW-0732">Signal</keyword>
<dbReference type="Gene3D" id="2.60.120.560">
    <property type="entry name" value="Exo-inulinase, domain 1"/>
    <property type="match status" value="1"/>
</dbReference>
<dbReference type="Proteomes" id="UP000470213">
    <property type="component" value="Unassembled WGS sequence"/>
</dbReference>
<protein>
    <recommendedName>
        <fullName evidence="4">PEP-CTERM sorting domain-containing protein</fullName>
    </recommendedName>
</protein>
<comment type="caution">
    <text evidence="2">The sequence shown here is derived from an EMBL/GenBank/DDBJ whole genome shotgun (WGS) entry which is preliminary data.</text>
</comment>